<name>A0A948S109_UNCEI</name>
<protein>
    <submittedName>
        <fullName evidence="1">Uncharacterized protein</fullName>
    </submittedName>
</protein>
<evidence type="ECO:0000313" key="2">
    <source>
        <dbReference type="Proteomes" id="UP000777784"/>
    </source>
</evidence>
<proteinExistence type="predicted"/>
<dbReference type="Proteomes" id="UP000777784">
    <property type="component" value="Unassembled WGS sequence"/>
</dbReference>
<gene>
    <name evidence="1" type="ORF">KJ970_20910</name>
</gene>
<evidence type="ECO:0000313" key="1">
    <source>
        <dbReference type="EMBL" id="MBU2693388.1"/>
    </source>
</evidence>
<accession>A0A948S109</accession>
<organism evidence="1 2">
    <name type="scientific">Eiseniibacteriota bacterium</name>
    <dbReference type="NCBI Taxonomy" id="2212470"/>
    <lineage>
        <taxon>Bacteria</taxon>
        <taxon>Candidatus Eiseniibacteriota</taxon>
    </lineage>
</organism>
<dbReference type="EMBL" id="JAHJDP010000119">
    <property type="protein sequence ID" value="MBU2693388.1"/>
    <property type="molecule type" value="Genomic_DNA"/>
</dbReference>
<comment type="caution">
    <text evidence="1">The sequence shown here is derived from an EMBL/GenBank/DDBJ whole genome shotgun (WGS) entry which is preliminary data.</text>
</comment>
<reference evidence="1" key="1">
    <citation type="submission" date="2021-05" db="EMBL/GenBank/DDBJ databases">
        <title>Energy efficiency and biological interactions define the core microbiome of deep oligotrophic groundwater.</title>
        <authorList>
            <person name="Mehrshad M."/>
            <person name="Lopez-Fernandez M."/>
            <person name="Bell E."/>
            <person name="Bernier-Latmani R."/>
            <person name="Bertilsson S."/>
            <person name="Dopson M."/>
        </authorList>
    </citation>
    <scope>NUCLEOTIDE SEQUENCE</scope>
    <source>
        <strain evidence="1">Modern_marine.mb.64</strain>
    </source>
</reference>
<sequence>MEGIRSEKHEKARNTLPPELLAVFDLFVKDYNFAATMNHGSPSYVVLADMVKAGWQRTAKPLDEIGEK</sequence>
<dbReference type="AlphaFoldDB" id="A0A948S109"/>